<proteinExistence type="predicted"/>
<dbReference type="InterPro" id="IPR010730">
    <property type="entry name" value="HET"/>
</dbReference>
<dbReference type="EMBL" id="JH717924">
    <property type="protein sequence ID" value="EWZ28468.1"/>
    <property type="molecule type" value="Genomic_DNA"/>
</dbReference>
<protein>
    <submittedName>
        <fullName evidence="1">Uncharacterized protein</fullName>
    </submittedName>
</protein>
<gene>
    <name evidence="1" type="ORF">FOZG_17861</name>
</gene>
<name>W9JG83_FUSOX</name>
<dbReference type="Proteomes" id="UP000030766">
    <property type="component" value="Unassembled WGS sequence"/>
</dbReference>
<dbReference type="VEuPathDB" id="FungiDB:FOZG_17861"/>
<dbReference type="Pfam" id="PF06985">
    <property type="entry name" value="HET"/>
    <property type="match status" value="1"/>
</dbReference>
<dbReference type="AlphaFoldDB" id="W9JG83"/>
<evidence type="ECO:0000313" key="1">
    <source>
        <dbReference type="EMBL" id="EWZ28468.1"/>
    </source>
</evidence>
<reference evidence="1" key="2">
    <citation type="submission" date="2012-06" db="EMBL/GenBank/DDBJ databases">
        <title>Annotation of the Genome Sequence of Fusarium oxysporum Fo47.</title>
        <authorList>
            <consortium name="The Broad Institute Genomics Platform"/>
            <person name="Ma L.-J."/>
            <person name="Corby-Kistler H."/>
            <person name="Broz K."/>
            <person name="Gale L.R."/>
            <person name="Jonkers W."/>
            <person name="O'Donnell K."/>
            <person name="Ploetz R."/>
            <person name="Steinberg C."/>
            <person name="Schwartz D.C."/>
            <person name="VanEtten H."/>
            <person name="Zhou S."/>
            <person name="Young S.K."/>
            <person name="Zeng Q."/>
            <person name="Gargeya S."/>
            <person name="Fitzgerald M."/>
            <person name="Abouelleil A."/>
            <person name="Alvarado L."/>
            <person name="Chapman S.B."/>
            <person name="Gainer-Dewar J."/>
            <person name="Goldberg J."/>
            <person name="Griggs A."/>
            <person name="Gujja S."/>
            <person name="Hansen M."/>
            <person name="Howarth C."/>
            <person name="Imamovic A."/>
            <person name="Ireland A."/>
            <person name="Larimer J."/>
            <person name="McCowan C."/>
            <person name="Murphy C."/>
            <person name="Pearson M."/>
            <person name="Poon T.W."/>
            <person name="Priest M."/>
            <person name="Roberts A."/>
            <person name="Saif S."/>
            <person name="Shea T."/>
            <person name="Sykes S."/>
            <person name="Wortman J."/>
            <person name="Nusbaum C."/>
            <person name="Birren B."/>
        </authorList>
    </citation>
    <scope>NUCLEOTIDE SEQUENCE</scope>
    <source>
        <strain evidence="1">Fo47</strain>
    </source>
</reference>
<organism evidence="1">
    <name type="scientific">Fusarium oxysporum Fo47</name>
    <dbReference type="NCBI Taxonomy" id="660027"/>
    <lineage>
        <taxon>Eukaryota</taxon>
        <taxon>Fungi</taxon>
        <taxon>Dikarya</taxon>
        <taxon>Ascomycota</taxon>
        <taxon>Pezizomycotina</taxon>
        <taxon>Sordariomycetes</taxon>
        <taxon>Hypocreomycetidae</taxon>
        <taxon>Hypocreales</taxon>
        <taxon>Nectriaceae</taxon>
        <taxon>Fusarium</taxon>
        <taxon>Fusarium oxysporum species complex</taxon>
    </lineage>
</organism>
<dbReference type="PANTHER" id="PTHR33112">
    <property type="entry name" value="DOMAIN PROTEIN, PUTATIVE-RELATED"/>
    <property type="match status" value="1"/>
</dbReference>
<sequence>MLCAVCMSMFQNSAMSGPHHKDHERLAAAAKNGCRICYYLSPKFPSDNLKPLEYGLKWANSWALHWEIYFYETSSGNSMSIDDRARTHTDRLVFVDVSSSSDTDTPSGYNEFLDLVAADLGSDPTRVRTDFPPLRDIPDNTGHEDVARVAKDWLQTCKDHHNCGSASSPQDAGWYPKRFIHVGDKQQSPRLIISENETPEGSYAALSHCWGENPDFLMLTSDTLSDFCREIQLQHLPASFRDAIITCRRMGIPYIWIDSLCILQAGDGSHEDWLLHSEEMHRVYQNCYLNISIDVSKNPHGGAFRSRDPTYLQDCYLWTPFLTAPHQLADAEEQSKFRNLCSIFTRDDFSFVRLDLPISKRAWVFQERLLAPRTLHFTLDRISWECERSRNLTEYLPKGAGNDEWAGFDCLYQSAYSIQEQGDVFAFYYDFVLPYMKRQLSHPDEDKLVAFAAVARRCTSWFRSEYCAGIFRSTMPQGLLWEAFPVDSMKRSKVYRAPSWSWANMDCSVNFDVFEHKPIVIFADIVDVAVELVDPKNQFGQVKSGSLTLTGPLIASEALVPREHNSEGVLPEGRFGRAGYQDIQTMLGHTLGITADTANLWNEIERKPWLIAQENMYFLAILETSEYPRTCGLLLQKNNNGSFTRAGYWEAGTGFVSKHAHATCQFRSENITIV</sequence>
<dbReference type="HOGENOM" id="CLU_002639_3_2_1"/>
<dbReference type="PANTHER" id="PTHR33112:SF10">
    <property type="entry name" value="TOL"/>
    <property type="match status" value="1"/>
</dbReference>
<reference evidence="1" key="1">
    <citation type="submission" date="2011-06" db="EMBL/GenBank/DDBJ databases">
        <title>The Genome Sequence of Fusarium oxysporum Fo47.</title>
        <authorList>
            <consortium name="The Broad Institute Genome Sequencing Platform"/>
            <person name="Ma L.-J."/>
            <person name="Gale L.R."/>
            <person name="Schwartz D.C."/>
            <person name="Zhou S."/>
            <person name="Corby-Kistler H."/>
            <person name="Young S.K."/>
            <person name="Zeng Q."/>
            <person name="Gargeya S."/>
            <person name="Fitzgerald M."/>
            <person name="Haas B."/>
            <person name="Abouelleil A."/>
            <person name="Alvarado L."/>
            <person name="Arachchi H.M."/>
            <person name="Berlin A."/>
            <person name="Brown A."/>
            <person name="Chapman S.B."/>
            <person name="Chen Z."/>
            <person name="Dunbar C."/>
            <person name="Freedman E."/>
            <person name="Gearin G."/>
            <person name="Gellesch M."/>
            <person name="Goldberg J."/>
            <person name="Griggs A."/>
            <person name="Gujja S."/>
            <person name="Heiman D."/>
            <person name="Howarth C."/>
            <person name="Larson L."/>
            <person name="Lui A."/>
            <person name="MacDonald P.J.P."/>
            <person name="Mehta T."/>
            <person name="Montmayeur A."/>
            <person name="Murphy C."/>
            <person name="Neiman D."/>
            <person name="Pearson M."/>
            <person name="Priest M."/>
            <person name="Roberts A."/>
            <person name="Saif S."/>
            <person name="Shea T."/>
            <person name="Shenoy N."/>
            <person name="Sisk P."/>
            <person name="Stolte C."/>
            <person name="Sykes S."/>
            <person name="Wortman J."/>
            <person name="Nusbaum C."/>
            <person name="Birren B."/>
        </authorList>
    </citation>
    <scope>NUCLEOTIDE SEQUENCE [LARGE SCALE GENOMIC DNA]</scope>
    <source>
        <strain evidence="1">Fo47</strain>
    </source>
</reference>
<accession>W9JG83</accession>